<evidence type="ECO:0000313" key="2">
    <source>
        <dbReference type="EMBL" id="OIW23189.1"/>
    </source>
</evidence>
<keyword evidence="3" id="KW-1185">Reference proteome</keyword>
<proteinExistence type="predicted"/>
<dbReference type="InParanoid" id="A0A1J7I6Y3"/>
<evidence type="ECO:0000256" key="1">
    <source>
        <dbReference type="SAM" id="MobiDB-lite"/>
    </source>
</evidence>
<reference evidence="2 3" key="1">
    <citation type="submission" date="2016-10" db="EMBL/GenBank/DDBJ databases">
        <title>Draft genome sequence of Coniochaeta ligniaria NRRL30616, a lignocellulolytic fungus for bioabatement of inhibitors in plant biomass hydrolysates.</title>
        <authorList>
            <consortium name="DOE Joint Genome Institute"/>
            <person name="Jimenez D.J."/>
            <person name="Hector R.E."/>
            <person name="Riley R."/>
            <person name="Sun H."/>
            <person name="Grigoriev I.V."/>
            <person name="Van Elsas J.D."/>
            <person name="Nichols N.N."/>
        </authorList>
    </citation>
    <scope>NUCLEOTIDE SEQUENCE [LARGE SCALE GENOMIC DNA]</scope>
    <source>
        <strain evidence="2 3">NRRL 30616</strain>
    </source>
</reference>
<accession>A0A1J7I6Y3</accession>
<dbReference type="Proteomes" id="UP000182658">
    <property type="component" value="Unassembled WGS sequence"/>
</dbReference>
<dbReference type="AlphaFoldDB" id="A0A1J7I6Y3"/>
<name>A0A1J7I6Y3_9PEZI</name>
<protein>
    <submittedName>
        <fullName evidence="2">Uncharacterized protein</fullName>
    </submittedName>
</protein>
<dbReference type="EMBL" id="KV875108">
    <property type="protein sequence ID" value="OIW23189.1"/>
    <property type="molecule type" value="Genomic_DNA"/>
</dbReference>
<evidence type="ECO:0000313" key="3">
    <source>
        <dbReference type="Proteomes" id="UP000182658"/>
    </source>
</evidence>
<feature type="compositionally biased region" description="Polar residues" evidence="1">
    <location>
        <begin position="1"/>
        <end position="11"/>
    </location>
</feature>
<feature type="region of interest" description="Disordered" evidence="1">
    <location>
        <begin position="1"/>
        <end position="51"/>
    </location>
</feature>
<organism evidence="2 3">
    <name type="scientific">Coniochaeta ligniaria NRRL 30616</name>
    <dbReference type="NCBI Taxonomy" id="1408157"/>
    <lineage>
        <taxon>Eukaryota</taxon>
        <taxon>Fungi</taxon>
        <taxon>Dikarya</taxon>
        <taxon>Ascomycota</taxon>
        <taxon>Pezizomycotina</taxon>
        <taxon>Sordariomycetes</taxon>
        <taxon>Sordariomycetidae</taxon>
        <taxon>Coniochaetales</taxon>
        <taxon>Coniochaetaceae</taxon>
        <taxon>Coniochaeta</taxon>
    </lineage>
</organism>
<sequence>MSAPLPNNQTRSPPPRREATEGSPAAVPQPPLQPTTQQQPPPAIQDPDRNALAPAWQPDIDRRLFITMPPSPSRRSKHHLLTWDTLTSLPTHHLRHQPASTGPVVLGGPGVVLGSRVSQVVEIWSRRDISRSEISEVLELEAREHEALVAAGGAQPGKRKRSYSLGDVNQLGKRGRLGWQGG</sequence>
<gene>
    <name evidence="2" type="ORF">CONLIGDRAFT_719446</name>
</gene>
<feature type="compositionally biased region" description="Pro residues" evidence="1">
    <location>
        <begin position="27"/>
        <end position="44"/>
    </location>
</feature>